<dbReference type="HOGENOM" id="CLU_2156066_0_0_10"/>
<sequence length="111" mass="12302">MQLFLHKSLIHSLLYAEYTFCMTLCPPDARVVAKTACALMGKVTVLVLAVLLQEKLPALLQAGSFPRQLAEDDFSPATLHLRAVFEDFRQRSVLSVHGVPSRYVPDPHASP</sequence>
<accession>F0FAK7</accession>
<evidence type="ECO:0000313" key="2">
    <source>
        <dbReference type="Proteomes" id="UP000005697"/>
    </source>
</evidence>
<reference evidence="1 2" key="1">
    <citation type="submission" date="2011-01" db="EMBL/GenBank/DDBJ databases">
        <authorList>
            <person name="Muzny D."/>
            <person name="Qin X."/>
            <person name="Deng J."/>
            <person name="Jiang H."/>
            <person name="Liu Y."/>
            <person name="Qu J."/>
            <person name="Song X.-Z."/>
            <person name="Zhang L."/>
            <person name="Thornton R."/>
            <person name="Coyle M."/>
            <person name="Francisco L."/>
            <person name="Jackson L."/>
            <person name="Javaid M."/>
            <person name="Korchina V."/>
            <person name="Kovar C."/>
            <person name="Mata R."/>
            <person name="Mathew T."/>
            <person name="Ngo R."/>
            <person name="Nguyen L."/>
            <person name="Nguyen N."/>
            <person name="Okwuonu G."/>
            <person name="Ongeri F."/>
            <person name="Pham C."/>
            <person name="Simmons D."/>
            <person name="Wilczek-Boney K."/>
            <person name="Hale W."/>
            <person name="Jakkamsetti A."/>
            <person name="Pham P."/>
            <person name="Ruth R."/>
            <person name="San Lucas F."/>
            <person name="Warren J."/>
            <person name="Zhang J."/>
            <person name="Zhao Z."/>
            <person name="Zhou C."/>
            <person name="Zhu D."/>
            <person name="Lee S."/>
            <person name="Bess C."/>
            <person name="Blankenburg K."/>
            <person name="Forbes L."/>
            <person name="Fu Q."/>
            <person name="Gubbala S."/>
            <person name="Hirani K."/>
            <person name="Jayaseelan J.C."/>
            <person name="Lara F."/>
            <person name="Munidasa M."/>
            <person name="Palculict T."/>
            <person name="Patil S."/>
            <person name="Pu L.-L."/>
            <person name="Saada N."/>
            <person name="Tang L."/>
            <person name="Weissenberger G."/>
            <person name="Zhu Y."/>
            <person name="Hemphill L."/>
            <person name="Shang Y."/>
            <person name="Youmans B."/>
            <person name="Ayvaz T."/>
            <person name="Ross M."/>
            <person name="Santibanez J."/>
            <person name="Aqrawi P."/>
            <person name="Gross S."/>
            <person name="Joshi V."/>
            <person name="Fowler G."/>
            <person name="Nazareth L."/>
            <person name="Reid J."/>
            <person name="Worley K."/>
            <person name="Petrosino J."/>
            <person name="Highlander S."/>
            <person name="Gibbs R."/>
        </authorList>
    </citation>
    <scope>NUCLEOTIDE SEQUENCE [LARGE SCALE GENOMIC DNA]</scope>
    <source>
        <strain evidence="1 2">DSM 16608</strain>
    </source>
</reference>
<dbReference type="EMBL" id="AEWX01000044">
    <property type="protein sequence ID" value="EGC18828.1"/>
    <property type="molecule type" value="Genomic_DNA"/>
</dbReference>
<dbReference type="Proteomes" id="UP000005697">
    <property type="component" value="Unassembled WGS sequence"/>
</dbReference>
<comment type="caution">
    <text evidence="1">The sequence shown here is derived from an EMBL/GenBank/DDBJ whole genome shotgun (WGS) entry which is preliminary data.</text>
</comment>
<dbReference type="AlphaFoldDB" id="F0FAK7"/>
<organism evidence="1 2">
    <name type="scientific">Prevotella multiformis DSM 16608</name>
    <dbReference type="NCBI Taxonomy" id="888743"/>
    <lineage>
        <taxon>Bacteria</taxon>
        <taxon>Pseudomonadati</taxon>
        <taxon>Bacteroidota</taxon>
        <taxon>Bacteroidia</taxon>
        <taxon>Bacteroidales</taxon>
        <taxon>Prevotellaceae</taxon>
        <taxon>Prevotella</taxon>
    </lineage>
</organism>
<protein>
    <submittedName>
        <fullName evidence="1">Uncharacterized protein</fullName>
    </submittedName>
</protein>
<gene>
    <name evidence="1" type="ORF">HMPREF9141_2624</name>
</gene>
<keyword evidence="2" id="KW-1185">Reference proteome</keyword>
<proteinExistence type="predicted"/>
<evidence type="ECO:0000313" key="1">
    <source>
        <dbReference type="EMBL" id="EGC18828.1"/>
    </source>
</evidence>
<name>F0FAK7_9BACT</name>